<organism evidence="3 4">
    <name type="scientific">Fluctibacter halophilus</name>
    <dbReference type="NCBI Taxonomy" id="226011"/>
    <lineage>
        <taxon>Bacteria</taxon>
        <taxon>Pseudomonadati</taxon>
        <taxon>Pseudomonadota</taxon>
        <taxon>Gammaproteobacteria</taxon>
        <taxon>Alteromonadales</taxon>
        <taxon>Alteromonadaceae</taxon>
        <taxon>Fluctibacter</taxon>
    </lineage>
</organism>
<dbReference type="SUPFAM" id="SSF50952">
    <property type="entry name" value="Soluble quinoprotein glucose dehydrogenase"/>
    <property type="match status" value="1"/>
</dbReference>
<dbReference type="InterPro" id="IPR055557">
    <property type="entry name" value="DUF7133"/>
</dbReference>
<accession>A0ABS8GA76</accession>
<dbReference type="Gene3D" id="2.120.10.30">
    <property type="entry name" value="TolB, C-terminal domain"/>
    <property type="match status" value="1"/>
</dbReference>
<evidence type="ECO:0000313" key="3">
    <source>
        <dbReference type="EMBL" id="MCC2617398.1"/>
    </source>
</evidence>
<dbReference type="EMBL" id="JAJEWP010000004">
    <property type="protein sequence ID" value="MCC2617398.1"/>
    <property type="molecule type" value="Genomic_DNA"/>
</dbReference>
<feature type="signal peptide" evidence="1">
    <location>
        <begin position="1"/>
        <end position="20"/>
    </location>
</feature>
<dbReference type="PANTHER" id="PTHR33546:SF1">
    <property type="entry name" value="LARGE, MULTIFUNCTIONAL SECRETED PROTEIN"/>
    <property type="match status" value="1"/>
</dbReference>
<proteinExistence type="predicted"/>
<feature type="domain" description="DUF7133" evidence="2">
    <location>
        <begin position="24"/>
        <end position="364"/>
    </location>
</feature>
<evidence type="ECO:0000259" key="2">
    <source>
        <dbReference type="Pfam" id="PF23500"/>
    </source>
</evidence>
<evidence type="ECO:0000313" key="4">
    <source>
        <dbReference type="Proteomes" id="UP001520878"/>
    </source>
</evidence>
<dbReference type="PANTHER" id="PTHR33546">
    <property type="entry name" value="LARGE, MULTIFUNCTIONAL SECRETED PROTEIN-RELATED"/>
    <property type="match status" value="1"/>
</dbReference>
<feature type="chain" id="PRO_5047213572" evidence="1">
    <location>
        <begin position="21"/>
        <end position="376"/>
    </location>
</feature>
<keyword evidence="1" id="KW-0732">Signal</keyword>
<evidence type="ECO:0000256" key="1">
    <source>
        <dbReference type="SAM" id="SignalP"/>
    </source>
</evidence>
<protein>
    <submittedName>
        <fullName evidence="3">PQQ-dependent sugar dehydrogenase</fullName>
    </submittedName>
</protein>
<reference evidence="3 4" key="1">
    <citation type="submission" date="2021-10" db="EMBL/GenBank/DDBJ databases">
        <title>Draft genome of Aestuariibacter halophilus JC2043.</title>
        <authorList>
            <person name="Emsley S.A."/>
            <person name="Pfannmuller K.M."/>
            <person name="Ushijima B."/>
            <person name="Saw J.H."/>
            <person name="Videau P."/>
        </authorList>
    </citation>
    <scope>NUCLEOTIDE SEQUENCE [LARGE SCALE GENOMIC DNA]</scope>
    <source>
        <strain evidence="3 4">JC2043</strain>
    </source>
</reference>
<keyword evidence="4" id="KW-1185">Reference proteome</keyword>
<dbReference type="RefSeq" id="WP_229161513.1">
    <property type="nucleotide sequence ID" value="NZ_JAJEWP010000004.1"/>
</dbReference>
<name>A0ABS8GA76_9ALTE</name>
<sequence>MTTKLIGSMVMALTATAVDAKLPLETLTLPQGYSISIYAQGVTNARQMALGDDGTVYVGSRDAGLLHAVQDKDGDGQAESVTVIAKGLNMPSGLAYRDGDLFVAEVSQVLRYKDIAEHLDGAEAEVAISGLPTDKHHGWKYIDFGPDGHLYVPVGAPCNICETNGGKEFDNPLYASILRFDLKDPKPEWVARGVRNSVGFDWHPETGNLWFSDNGRDWMGDDLPPCEINHVSAPNQHFGYPYFHGGTIADPEFGEGKKAEDYVQPAHNLGAHVAPLGIHFYTGSQFPESSGQRLLVAEHGSWNRSSKVGYRVMMAHIEQGQVTDYTPFVEGWLNSDDTVWGRPVAFLAMPDGSVLLSDDFADVIYRISYTKPADNG</sequence>
<gene>
    <name evidence="3" type="ORF">LJ739_14190</name>
</gene>
<dbReference type="InterPro" id="IPR011042">
    <property type="entry name" value="6-blade_b-propeller_TolB-like"/>
</dbReference>
<dbReference type="Pfam" id="PF23500">
    <property type="entry name" value="DUF7133"/>
    <property type="match status" value="1"/>
</dbReference>
<dbReference type="InterPro" id="IPR011041">
    <property type="entry name" value="Quinoprot_gluc/sorb_DH_b-prop"/>
</dbReference>
<dbReference type="Proteomes" id="UP001520878">
    <property type="component" value="Unassembled WGS sequence"/>
</dbReference>
<comment type="caution">
    <text evidence="3">The sequence shown here is derived from an EMBL/GenBank/DDBJ whole genome shotgun (WGS) entry which is preliminary data.</text>
</comment>